<sequence>MSRRDFRSLFDESDVSCARRALGSSEKHSSARSLGLVHSADHIQSTEKRVNRQSMDNERVELSDGSRLGSEKLRSVDRTGGVSSSHGMEPACVGYRNH</sequence>
<protein>
    <submittedName>
        <fullName evidence="2">Uncharacterized protein</fullName>
    </submittedName>
</protein>
<organism evidence="2 3">
    <name type="scientific">Marchantia polymorpha</name>
    <name type="common">Common liverwort</name>
    <name type="synonym">Marchantia aquatica</name>
    <dbReference type="NCBI Taxonomy" id="3197"/>
    <lineage>
        <taxon>Eukaryota</taxon>
        <taxon>Viridiplantae</taxon>
        <taxon>Streptophyta</taxon>
        <taxon>Embryophyta</taxon>
        <taxon>Marchantiophyta</taxon>
        <taxon>Marchantiopsida</taxon>
        <taxon>Marchantiidae</taxon>
        <taxon>Marchantiales</taxon>
        <taxon>Marchantiaceae</taxon>
        <taxon>Marchantia</taxon>
    </lineage>
</organism>
<dbReference type="AlphaFoldDB" id="A0A2R6W0J5"/>
<gene>
    <name evidence="2" type="ORF">MARPO_0202s0004</name>
</gene>
<proteinExistence type="predicted"/>
<keyword evidence="3" id="KW-1185">Reference proteome</keyword>
<reference evidence="3" key="1">
    <citation type="journal article" date="2017" name="Cell">
        <title>Insights into land plant evolution garnered from the Marchantia polymorpha genome.</title>
        <authorList>
            <person name="Bowman J.L."/>
            <person name="Kohchi T."/>
            <person name="Yamato K.T."/>
            <person name="Jenkins J."/>
            <person name="Shu S."/>
            <person name="Ishizaki K."/>
            <person name="Yamaoka S."/>
            <person name="Nishihama R."/>
            <person name="Nakamura Y."/>
            <person name="Berger F."/>
            <person name="Adam C."/>
            <person name="Aki S.S."/>
            <person name="Althoff F."/>
            <person name="Araki T."/>
            <person name="Arteaga-Vazquez M.A."/>
            <person name="Balasubrmanian S."/>
            <person name="Barry K."/>
            <person name="Bauer D."/>
            <person name="Boehm C.R."/>
            <person name="Briginshaw L."/>
            <person name="Caballero-Perez J."/>
            <person name="Catarino B."/>
            <person name="Chen F."/>
            <person name="Chiyoda S."/>
            <person name="Chovatia M."/>
            <person name="Davies K.M."/>
            <person name="Delmans M."/>
            <person name="Demura T."/>
            <person name="Dierschke T."/>
            <person name="Dolan L."/>
            <person name="Dorantes-Acosta A.E."/>
            <person name="Eklund D.M."/>
            <person name="Florent S.N."/>
            <person name="Flores-Sandoval E."/>
            <person name="Fujiyama A."/>
            <person name="Fukuzawa H."/>
            <person name="Galik B."/>
            <person name="Grimanelli D."/>
            <person name="Grimwood J."/>
            <person name="Grossniklaus U."/>
            <person name="Hamada T."/>
            <person name="Haseloff J."/>
            <person name="Hetherington A.J."/>
            <person name="Higo A."/>
            <person name="Hirakawa Y."/>
            <person name="Hundley H.N."/>
            <person name="Ikeda Y."/>
            <person name="Inoue K."/>
            <person name="Inoue S.I."/>
            <person name="Ishida S."/>
            <person name="Jia Q."/>
            <person name="Kakita M."/>
            <person name="Kanazawa T."/>
            <person name="Kawai Y."/>
            <person name="Kawashima T."/>
            <person name="Kennedy M."/>
            <person name="Kinose K."/>
            <person name="Kinoshita T."/>
            <person name="Kohara Y."/>
            <person name="Koide E."/>
            <person name="Komatsu K."/>
            <person name="Kopischke S."/>
            <person name="Kubo M."/>
            <person name="Kyozuka J."/>
            <person name="Lagercrantz U."/>
            <person name="Lin S.S."/>
            <person name="Lindquist E."/>
            <person name="Lipzen A.M."/>
            <person name="Lu C.W."/>
            <person name="De Luna E."/>
            <person name="Martienssen R.A."/>
            <person name="Minamino N."/>
            <person name="Mizutani M."/>
            <person name="Mizutani M."/>
            <person name="Mochizuki N."/>
            <person name="Monte I."/>
            <person name="Mosher R."/>
            <person name="Nagasaki H."/>
            <person name="Nakagami H."/>
            <person name="Naramoto S."/>
            <person name="Nishitani K."/>
            <person name="Ohtani M."/>
            <person name="Okamoto T."/>
            <person name="Okumura M."/>
            <person name="Phillips J."/>
            <person name="Pollak B."/>
            <person name="Reinders A."/>
            <person name="Rovekamp M."/>
            <person name="Sano R."/>
            <person name="Sawa S."/>
            <person name="Schmid M.W."/>
            <person name="Shirakawa M."/>
            <person name="Solano R."/>
            <person name="Spunde A."/>
            <person name="Suetsugu N."/>
            <person name="Sugano S."/>
            <person name="Sugiyama A."/>
            <person name="Sun R."/>
            <person name="Suzuki Y."/>
            <person name="Takenaka M."/>
            <person name="Takezawa D."/>
            <person name="Tomogane H."/>
            <person name="Tsuzuki M."/>
            <person name="Ueda T."/>
            <person name="Umeda M."/>
            <person name="Ward J.M."/>
            <person name="Watanabe Y."/>
            <person name="Yazaki K."/>
            <person name="Yokoyama R."/>
            <person name="Yoshitake Y."/>
            <person name="Yotsui I."/>
            <person name="Zachgo S."/>
            <person name="Schmutz J."/>
        </authorList>
    </citation>
    <scope>NUCLEOTIDE SEQUENCE [LARGE SCALE GENOMIC DNA]</scope>
    <source>
        <strain evidence="3">Tak-1</strain>
    </source>
</reference>
<evidence type="ECO:0000256" key="1">
    <source>
        <dbReference type="SAM" id="MobiDB-lite"/>
    </source>
</evidence>
<dbReference type="EMBL" id="KZ772870">
    <property type="protein sequence ID" value="PTQ27375.1"/>
    <property type="molecule type" value="Genomic_DNA"/>
</dbReference>
<feature type="region of interest" description="Disordered" evidence="1">
    <location>
        <begin position="21"/>
        <end position="98"/>
    </location>
</feature>
<accession>A0A2R6W0J5</accession>
<evidence type="ECO:0000313" key="2">
    <source>
        <dbReference type="EMBL" id="PTQ27375.1"/>
    </source>
</evidence>
<dbReference type="Proteomes" id="UP000244005">
    <property type="component" value="Unassembled WGS sequence"/>
</dbReference>
<evidence type="ECO:0000313" key="3">
    <source>
        <dbReference type="Proteomes" id="UP000244005"/>
    </source>
</evidence>
<feature type="compositionally biased region" description="Basic and acidic residues" evidence="1">
    <location>
        <begin position="39"/>
        <end position="77"/>
    </location>
</feature>
<name>A0A2R6W0J5_MARPO</name>